<reference evidence="2" key="1">
    <citation type="journal article" date="2017" name="Nat. Ecol. Evol.">
        <title>Genome expansion and lineage-specific genetic innovations in the forest pathogenic fungi Armillaria.</title>
        <authorList>
            <person name="Sipos G."/>
            <person name="Prasanna A.N."/>
            <person name="Walter M.C."/>
            <person name="O'Connor E."/>
            <person name="Balint B."/>
            <person name="Krizsan K."/>
            <person name="Kiss B."/>
            <person name="Hess J."/>
            <person name="Varga T."/>
            <person name="Slot J."/>
            <person name="Riley R."/>
            <person name="Boka B."/>
            <person name="Rigling D."/>
            <person name="Barry K."/>
            <person name="Lee J."/>
            <person name="Mihaltcheva S."/>
            <person name="LaButti K."/>
            <person name="Lipzen A."/>
            <person name="Waldron R."/>
            <person name="Moloney N.M."/>
            <person name="Sperisen C."/>
            <person name="Kredics L."/>
            <person name="Vagvoelgyi C."/>
            <person name="Patrignani A."/>
            <person name="Fitzpatrick D."/>
            <person name="Nagy I."/>
            <person name="Doyle S."/>
            <person name="Anderson J.B."/>
            <person name="Grigoriev I.V."/>
            <person name="Gueldener U."/>
            <person name="Muensterkoetter M."/>
            <person name="Nagy L.G."/>
        </authorList>
    </citation>
    <scope>NUCLEOTIDE SEQUENCE [LARGE SCALE GENOMIC DNA]</scope>
    <source>
        <strain evidence="2">28-4</strain>
    </source>
</reference>
<gene>
    <name evidence="1" type="ORF">ARMSODRAFT_975130</name>
</gene>
<accession>A0A2H3BIB1</accession>
<organism evidence="1 2">
    <name type="scientific">Armillaria solidipes</name>
    <dbReference type="NCBI Taxonomy" id="1076256"/>
    <lineage>
        <taxon>Eukaryota</taxon>
        <taxon>Fungi</taxon>
        <taxon>Dikarya</taxon>
        <taxon>Basidiomycota</taxon>
        <taxon>Agaricomycotina</taxon>
        <taxon>Agaricomycetes</taxon>
        <taxon>Agaricomycetidae</taxon>
        <taxon>Agaricales</taxon>
        <taxon>Marasmiineae</taxon>
        <taxon>Physalacriaceae</taxon>
        <taxon>Armillaria</taxon>
    </lineage>
</organism>
<proteinExistence type="predicted"/>
<dbReference type="Proteomes" id="UP000218334">
    <property type="component" value="Unassembled WGS sequence"/>
</dbReference>
<name>A0A2H3BIB1_9AGAR</name>
<sequence length="184" mass="20879">MRKDCQLKTVRVLVNGRELQIDRELWPFRVGSNSPGNGWLNTEIVRRIPVTRTPIGACVGLWFLLGSMCRLPDHLSSIPVMPFVLASHPEFGQPAPSFRRNTHHFLIQHLIPVLPISAFLLAWPHVAFAQDTKDHYQKHRGNTFSNSNTRRVHEQRHLFPDPTGAVTGDSLVELPRPFTTLVSP</sequence>
<dbReference type="EMBL" id="KZ293429">
    <property type="protein sequence ID" value="PBK69400.1"/>
    <property type="molecule type" value="Genomic_DNA"/>
</dbReference>
<evidence type="ECO:0000313" key="2">
    <source>
        <dbReference type="Proteomes" id="UP000218334"/>
    </source>
</evidence>
<evidence type="ECO:0000313" key="1">
    <source>
        <dbReference type="EMBL" id="PBK69400.1"/>
    </source>
</evidence>
<keyword evidence="2" id="KW-1185">Reference proteome</keyword>
<protein>
    <submittedName>
        <fullName evidence="1">Uncharacterized protein</fullName>
    </submittedName>
</protein>
<dbReference type="AlphaFoldDB" id="A0A2H3BIB1"/>